<dbReference type="AlphaFoldDB" id="A0A482X3V6"/>
<organism evidence="1 2">
    <name type="scientific">Laodelphax striatellus</name>
    <name type="common">Small brown planthopper</name>
    <name type="synonym">Delphax striatella</name>
    <dbReference type="NCBI Taxonomy" id="195883"/>
    <lineage>
        <taxon>Eukaryota</taxon>
        <taxon>Metazoa</taxon>
        <taxon>Ecdysozoa</taxon>
        <taxon>Arthropoda</taxon>
        <taxon>Hexapoda</taxon>
        <taxon>Insecta</taxon>
        <taxon>Pterygota</taxon>
        <taxon>Neoptera</taxon>
        <taxon>Paraneoptera</taxon>
        <taxon>Hemiptera</taxon>
        <taxon>Auchenorrhyncha</taxon>
        <taxon>Fulgoroidea</taxon>
        <taxon>Delphacidae</taxon>
        <taxon>Criomorphinae</taxon>
        <taxon>Laodelphax</taxon>
    </lineage>
</organism>
<dbReference type="EMBL" id="QKKF02018119">
    <property type="protein sequence ID" value="RZF40595.1"/>
    <property type="molecule type" value="Genomic_DNA"/>
</dbReference>
<gene>
    <name evidence="1" type="ORF">LSTR_LSTR007478</name>
</gene>
<dbReference type="InParanoid" id="A0A482X3V6"/>
<keyword evidence="2" id="KW-1185">Reference proteome</keyword>
<reference evidence="1 2" key="1">
    <citation type="journal article" date="2017" name="Gigascience">
        <title>Genome sequence of the small brown planthopper, Laodelphax striatellus.</title>
        <authorList>
            <person name="Zhu J."/>
            <person name="Jiang F."/>
            <person name="Wang X."/>
            <person name="Yang P."/>
            <person name="Bao Y."/>
            <person name="Zhao W."/>
            <person name="Wang W."/>
            <person name="Lu H."/>
            <person name="Wang Q."/>
            <person name="Cui N."/>
            <person name="Li J."/>
            <person name="Chen X."/>
            <person name="Luo L."/>
            <person name="Yu J."/>
            <person name="Kang L."/>
            <person name="Cui F."/>
        </authorList>
    </citation>
    <scope>NUCLEOTIDE SEQUENCE [LARGE SCALE GENOMIC DNA]</scope>
    <source>
        <strain evidence="1">Lst14</strain>
    </source>
</reference>
<accession>A0A482X3V6</accession>
<sequence length="233" mass="26608">MVTRVIKSRTIEGKSLKEACGVVMEINPRRNNNSCPMFRAQFSFQESSDNDILTNETVSDAILFCHEIIFSTKLGEIHSTISINVTKEDIFKSFYERFRSVESADQLNPVSSALSHFIRSSVARHWRRQMPAAVRVDSYWMRWSQAGRAVAFSFKLRSRSSFPSIIRFPLAACFFAARQRQIGARIKRTIAARSLAARRLHFASSDTSFILHQQTQPHFLHSSTSFTHPSVSE</sequence>
<evidence type="ECO:0000313" key="1">
    <source>
        <dbReference type="EMBL" id="RZF40595.1"/>
    </source>
</evidence>
<evidence type="ECO:0000313" key="2">
    <source>
        <dbReference type="Proteomes" id="UP000291343"/>
    </source>
</evidence>
<proteinExistence type="predicted"/>
<dbReference type="Proteomes" id="UP000291343">
    <property type="component" value="Unassembled WGS sequence"/>
</dbReference>
<name>A0A482X3V6_LAOST</name>
<protein>
    <submittedName>
        <fullName evidence="1">Uncharacterized protein</fullName>
    </submittedName>
</protein>
<comment type="caution">
    <text evidence="1">The sequence shown here is derived from an EMBL/GenBank/DDBJ whole genome shotgun (WGS) entry which is preliminary data.</text>
</comment>